<gene>
    <name evidence="1" type="ORF">BES34_013595</name>
</gene>
<protein>
    <recommendedName>
        <fullName evidence="3">Secreted protein</fullName>
    </recommendedName>
</protein>
<keyword evidence="2" id="KW-1185">Reference proteome</keyword>
<dbReference type="Proteomes" id="UP000094669">
    <property type="component" value="Unassembled WGS sequence"/>
</dbReference>
<sequence length="115" mass="13083">MLGHWLPKLLLEVFVLLFIANFGYQKIVDNEAVCGALGVAEEHCPYAEHTPGHDSESNHVCINCPCNLTLFVSWDLYVARIYSRLSVLYYPSPKPVVLAFERSIRLFRPPRTSFA</sequence>
<evidence type="ECO:0000313" key="2">
    <source>
        <dbReference type="Proteomes" id="UP000094669"/>
    </source>
</evidence>
<dbReference type="RefSeq" id="WP_010413140.1">
    <property type="nucleotide sequence ID" value="NZ_MCRM02000014.1"/>
</dbReference>
<dbReference type="EMBL" id="MCRM02000014">
    <property type="protein sequence ID" value="PNV74395.1"/>
    <property type="molecule type" value="Genomic_DNA"/>
</dbReference>
<organism evidence="1 2">
    <name type="scientific">Leptospira inadai serovar Lyme</name>
    <dbReference type="NCBI Taxonomy" id="293084"/>
    <lineage>
        <taxon>Bacteria</taxon>
        <taxon>Pseudomonadati</taxon>
        <taxon>Spirochaetota</taxon>
        <taxon>Spirochaetia</taxon>
        <taxon>Leptospirales</taxon>
        <taxon>Leptospiraceae</taxon>
        <taxon>Leptospira</taxon>
    </lineage>
</organism>
<reference evidence="1" key="1">
    <citation type="submission" date="2018-01" db="EMBL/GenBank/DDBJ databases">
        <title>Genomic characterization of Leptospira inadai serogroup Lyme isolated from captured rat in Brazil and comparative analysis with human reference strain.</title>
        <authorList>
            <person name="Moreno L.Z."/>
            <person name="Loureiro A.P."/>
            <person name="Miraglia F."/>
            <person name="Kremer F.S."/>
            <person name="Eslabao M.R."/>
            <person name="Dellagostin O.A."/>
            <person name="Lilenbaum W."/>
            <person name="Moreno A.M."/>
        </authorList>
    </citation>
    <scope>NUCLEOTIDE SEQUENCE [LARGE SCALE GENOMIC DNA]</scope>
    <source>
        <strain evidence="1">M34/99</strain>
    </source>
</reference>
<comment type="caution">
    <text evidence="1">The sequence shown here is derived from an EMBL/GenBank/DDBJ whole genome shotgun (WGS) entry which is preliminary data.</text>
</comment>
<evidence type="ECO:0000313" key="1">
    <source>
        <dbReference type="EMBL" id="PNV74395.1"/>
    </source>
</evidence>
<proteinExistence type="predicted"/>
<evidence type="ECO:0008006" key="3">
    <source>
        <dbReference type="Google" id="ProtNLM"/>
    </source>
</evidence>
<name>A0ABX4YGL7_9LEPT</name>
<accession>A0ABX4YGL7</accession>